<dbReference type="PANTHER" id="PTHR30477:SF13">
    <property type="entry name" value="IRON TRANSPORT SYSTEM MEMBRANE PROTEIN HI_0360-RELATED"/>
    <property type="match status" value="1"/>
</dbReference>
<keyword evidence="4 7" id="KW-1133">Transmembrane helix</keyword>
<sequence>MGTVWNTILSPGMFSESFMINTWIGATTVAVIAGVVGFFVVLRGSAFVAHALPKGGFAGAAGAALLGANTVIGLAVFSVAGALSIGWLGKRGRHDVVTALILTFLLGAGALFLNLHDVYAPEIYSLLFGEVLGVSGIEIVDTVVLGIVCIAALAILYRPLMLASVMSESAEARGIRVRRIEMYFLVIVGLATAITVPIVGALLTFSLMIAPAAAARYLTHHPIRAVGVSVAIAVVTVWISIFLSYDTGWPVGFFVAAITAVVYSLARGWRYLINRGKRLKRRPPILDRA</sequence>
<evidence type="ECO:0000313" key="8">
    <source>
        <dbReference type="EMBL" id="WAH43466.1"/>
    </source>
</evidence>
<reference evidence="8" key="1">
    <citation type="submission" date="2022-08" db="EMBL/GenBank/DDBJ databases">
        <title>Alicyclobacillus fastidiosus DSM 17978, complete genome.</title>
        <authorList>
            <person name="Wang Q."/>
            <person name="Cai R."/>
            <person name="Wang Z."/>
        </authorList>
    </citation>
    <scope>NUCLEOTIDE SEQUENCE</scope>
    <source>
        <strain evidence="8">DSM 17978</strain>
    </source>
</reference>
<keyword evidence="5 7" id="KW-0472">Membrane</keyword>
<comment type="similarity">
    <text evidence="2 6">Belongs to the ABC-3 integral membrane protein family.</text>
</comment>
<dbReference type="RefSeq" id="WP_268007349.1">
    <property type="nucleotide sequence ID" value="NZ_BSUT01000001.1"/>
</dbReference>
<evidence type="ECO:0000256" key="2">
    <source>
        <dbReference type="ARBA" id="ARBA00008034"/>
    </source>
</evidence>
<comment type="subcellular location">
    <subcellularLocation>
        <location evidence="6">Cell membrane</location>
        <topology evidence="6">Multi-pass membrane protein</topology>
    </subcellularLocation>
    <subcellularLocation>
        <location evidence="1">Membrane</location>
        <topology evidence="1">Multi-pass membrane protein</topology>
    </subcellularLocation>
</comment>
<keyword evidence="9" id="KW-1185">Reference proteome</keyword>
<dbReference type="Proteomes" id="UP001164761">
    <property type="component" value="Chromosome"/>
</dbReference>
<protein>
    <submittedName>
        <fullName evidence="8">Metal ABC transporter permease</fullName>
    </submittedName>
</protein>
<dbReference type="Gene3D" id="1.10.3470.10">
    <property type="entry name" value="ABC transporter involved in vitamin B12 uptake, BtuC"/>
    <property type="match status" value="1"/>
</dbReference>
<dbReference type="PANTHER" id="PTHR30477">
    <property type="entry name" value="ABC-TRANSPORTER METAL-BINDING PROTEIN"/>
    <property type="match status" value="1"/>
</dbReference>
<dbReference type="EMBL" id="CP104067">
    <property type="protein sequence ID" value="WAH43466.1"/>
    <property type="molecule type" value="Genomic_DNA"/>
</dbReference>
<evidence type="ECO:0000256" key="6">
    <source>
        <dbReference type="RuleBase" id="RU003943"/>
    </source>
</evidence>
<evidence type="ECO:0000256" key="4">
    <source>
        <dbReference type="ARBA" id="ARBA00022989"/>
    </source>
</evidence>
<feature type="transmembrane region" description="Helical" evidence="7">
    <location>
        <begin position="127"/>
        <end position="157"/>
    </location>
</feature>
<name>A0ABY6ZMX3_9BACL</name>
<dbReference type="Pfam" id="PF00950">
    <property type="entry name" value="ABC-3"/>
    <property type="match status" value="1"/>
</dbReference>
<evidence type="ECO:0000256" key="1">
    <source>
        <dbReference type="ARBA" id="ARBA00004141"/>
    </source>
</evidence>
<keyword evidence="6" id="KW-0813">Transport</keyword>
<dbReference type="InterPro" id="IPR037294">
    <property type="entry name" value="ABC_BtuC-like"/>
</dbReference>
<feature type="transmembrane region" description="Helical" evidence="7">
    <location>
        <begin position="97"/>
        <end position="115"/>
    </location>
</feature>
<dbReference type="SUPFAM" id="SSF81345">
    <property type="entry name" value="ABC transporter involved in vitamin B12 uptake, BtuC"/>
    <property type="match status" value="1"/>
</dbReference>
<evidence type="ECO:0000256" key="3">
    <source>
        <dbReference type="ARBA" id="ARBA00022692"/>
    </source>
</evidence>
<organism evidence="8 9">
    <name type="scientific">Alicyclobacillus fastidiosus</name>
    <dbReference type="NCBI Taxonomy" id="392011"/>
    <lineage>
        <taxon>Bacteria</taxon>
        <taxon>Bacillati</taxon>
        <taxon>Bacillota</taxon>
        <taxon>Bacilli</taxon>
        <taxon>Bacillales</taxon>
        <taxon>Alicyclobacillaceae</taxon>
        <taxon>Alicyclobacillus</taxon>
    </lineage>
</organism>
<gene>
    <name evidence="8" type="ORF">NZD89_08815</name>
</gene>
<feature type="transmembrane region" description="Helical" evidence="7">
    <location>
        <begin position="251"/>
        <end position="272"/>
    </location>
</feature>
<evidence type="ECO:0000313" key="9">
    <source>
        <dbReference type="Proteomes" id="UP001164761"/>
    </source>
</evidence>
<feature type="transmembrane region" description="Helical" evidence="7">
    <location>
        <begin position="63"/>
        <end position="85"/>
    </location>
</feature>
<dbReference type="InterPro" id="IPR001626">
    <property type="entry name" value="ABC_TroCD"/>
</dbReference>
<feature type="transmembrane region" description="Helical" evidence="7">
    <location>
        <begin position="183"/>
        <end position="213"/>
    </location>
</feature>
<evidence type="ECO:0000256" key="5">
    <source>
        <dbReference type="ARBA" id="ARBA00023136"/>
    </source>
</evidence>
<feature type="transmembrane region" description="Helical" evidence="7">
    <location>
        <begin position="225"/>
        <end position="245"/>
    </location>
</feature>
<keyword evidence="3 6" id="KW-0812">Transmembrane</keyword>
<proteinExistence type="inferred from homology"/>
<accession>A0ABY6ZMX3</accession>
<evidence type="ECO:0000256" key="7">
    <source>
        <dbReference type="SAM" id="Phobius"/>
    </source>
</evidence>
<feature type="transmembrane region" description="Helical" evidence="7">
    <location>
        <begin position="20"/>
        <end position="42"/>
    </location>
</feature>